<protein>
    <recommendedName>
        <fullName evidence="7">Alpha/beta-hydrolase catalytic domain-containing protein</fullName>
    </recommendedName>
</protein>
<dbReference type="HOGENOM" id="CLU_023789_0_0_11"/>
<accession>D7W9D8</accession>
<evidence type="ECO:0000256" key="2">
    <source>
        <dbReference type="SAM" id="Phobius"/>
    </source>
</evidence>
<feature type="transmembrane region" description="Helical" evidence="2">
    <location>
        <begin position="173"/>
        <end position="191"/>
    </location>
</feature>
<comment type="caution">
    <text evidence="5">The sequence shown here is derived from an EMBL/GenBank/DDBJ whole genome shotgun (WGS) entry which is preliminary data.</text>
</comment>
<keyword evidence="2" id="KW-1133">Transmembrane helix</keyword>
<feature type="transmembrane region" description="Helical" evidence="2">
    <location>
        <begin position="212"/>
        <end position="230"/>
    </location>
</feature>
<keyword evidence="2" id="KW-0472">Membrane</keyword>
<evidence type="ECO:0008006" key="7">
    <source>
        <dbReference type="Google" id="ProtNLM"/>
    </source>
</evidence>
<reference evidence="5" key="1">
    <citation type="submission" date="2010-06" db="EMBL/GenBank/DDBJ databases">
        <authorList>
            <person name="Muzny D."/>
            <person name="Qin X."/>
            <person name="Buhay C."/>
            <person name="Dugan-Rocha S."/>
            <person name="Ding Y."/>
            <person name="Chen G."/>
            <person name="Hawes A."/>
            <person name="Holder M."/>
            <person name="Jhangiani S."/>
            <person name="Johnson A."/>
            <person name="Khan Z."/>
            <person name="Li Z."/>
            <person name="Liu W."/>
            <person name="Liu X."/>
            <person name="Perez L."/>
            <person name="Shen H."/>
            <person name="Wang Q."/>
            <person name="Watt J."/>
            <person name="Xi L."/>
            <person name="Xin Y."/>
            <person name="Zhou J."/>
            <person name="Deng J."/>
            <person name="Jiang H."/>
            <person name="Liu Y."/>
            <person name="Qu J."/>
            <person name="Song X.-Z."/>
            <person name="Zhang L."/>
            <person name="Villasana D."/>
            <person name="Johnson A."/>
            <person name="Liu J."/>
            <person name="Liyanage D."/>
            <person name="Lorensuhewa L."/>
            <person name="Robinson T."/>
            <person name="Song A."/>
            <person name="Song B.-B."/>
            <person name="Dinh H."/>
            <person name="Thornton R."/>
            <person name="Coyle M."/>
            <person name="Francisco L."/>
            <person name="Jackson L."/>
            <person name="Javaid M."/>
            <person name="Korchina V."/>
            <person name="Kovar C."/>
            <person name="Mata R."/>
            <person name="Mathew T."/>
            <person name="Ngo R."/>
            <person name="Nguyen L."/>
            <person name="Nguyen N."/>
            <person name="Okwuonu G."/>
            <person name="Ongeri F."/>
            <person name="Pham C."/>
            <person name="Simmons D."/>
            <person name="Wilczek-Boney K."/>
            <person name="Hale W."/>
            <person name="Jakkamsetti A."/>
            <person name="Pham P."/>
            <person name="Ruth R."/>
            <person name="San Lucas F."/>
            <person name="Warren J."/>
            <person name="Zhang J."/>
            <person name="Zhao Z."/>
            <person name="Zhou C."/>
            <person name="Zhu D."/>
            <person name="Lee S."/>
            <person name="Bess C."/>
            <person name="Blankenburg K."/>
            <person name="Forbes L."/>
            <person name="Fu Q."/>
            <person name="Gubbala S."/>
            <person name="Hirani K."/>
            <person name="Jayaseelan J.C."/>
            <person name="Lara F."/>
            <person name="Munidasa M."/>
            <person name="Palculict T."/>
            <person name="Patil S."/>
            <person name="Pu L.-L."/>
            <person name="Saada N."/>
            <person name="Tang L."/>
            <person name="Weissenberger G."/>
            <person name="Zhu Y."/>
            <person name="Hemphill L."/>
            <person name="Shang Y."/>
            <person name="Youmans B."/>
            <person name="Ayvaz T."/>
            <person name="Ross M."/>
            <person name="Santibanez J."/>
            <person name="Aqrawi P."/>
            <person name="Gross S."/>
            <person name="Joshi V."/>
            <person name="Fowler G."/>
            <person name="Nazareth L."/>
            <person name="Reid J."/>
            <person name="Worley K."/>
            <person name="Petrosino J."/>
            <person name="Highlander S."/>
            <person name="Gibbs R."/>
        </authorList>
    </citation>
    <scope>NUCLEOTIDE SEQUENCE [LARGE SCALE GENOMIC DNA]</scope>
    <source>
        <strain evidence="5">ATCC 33030</strain>
    </source>
</reference>
<gene>
    <name evidence="5" type="ORF">HMPREF0291_10676</name>
</gene>
<feature type="domain" description="Alpha/beta-hydrolase catalytic" evidence="3">
    <location>
        <begin position="307"/>
        <end position="605"/>
    </location>
</feature>
<keyword evidence="6" id="KW-1185">Reference proteome</keyword>
<dbReference type="ESTHER" id="9cory-d7w9d8">
    <property type="family name" value="Abhydrolase_9"/>
</dbReference>
<dbReference type="EMBL" id="ACLJ02000001">
    <property type="protein sequence ID" value="EFK55418.1"/>
    <property type="molecule type" value="Genomic_DNA"/>
</dbReference>
<dbReference type="InterPro" id="IPR027787">
    <property type="entry name" value="Alpha/beta-hydrolase_catalytic"/>
</dbReference>
<dbReference type="InterPro" id="IPR027788">
    <property type="entry name" value="Alpha/beta-hydrolase_N_dom"/>
</dbReference>
<feature type="region of interest" description="Disordered" evidence="1">
    <location>
        <begin position="630"/>
        <end position="650"/>
    </location>
</feature>
<dbReference type="Proteomes" id="UP000004208">
    <property type="component" value="Unassembled WGS sequence"/>
</dbReference>
<dbReference type="eggNOG" id="COG4425">
    <property type="taxonomic scope" value="Bacteria"/>
</dbReference>
<feature type="compositionally biased region" description="Low complexity" evidence="1">
    <location>
        <begin position="630"/>
        <end position="641"/>
    </location>
</feature>
<feature type="domain" description="Alpha/beta-hydrolase N-terminal" evidence="4">
    <location>
        <begin position="79"/>
        <end position="290"/>
    </location>
</feature>
<evidence type="ECO:0000256" key="1">
    <source>
        <dbReference type="SAM" id="MobiDB-lite"/>
    </source>
</evidence>
<organism evidence="5 6">
    <name type="scientific">Corynebacterium genitalium ATCC 33030</name>
    <dbReference type="NCBI Taxonomy" id="585529"/>
    <lineage>
        <taxon>Bacteria</taxon>
        <taxon>Bacillati</taxon>
        <taxon>Actinomycetota</taxon>
        <taxon>Actinomycetes</taxon>
        <taxon>Mycobacteriales</taxon>
        <taxon>Corynebacteriaceae</taxon>
        <taxon>Corynebacterium</taxon>
    </lineage>
</organism>
<keyword evidence="2" id="KW-0812">Transmembrane</keyword>
<dbReference type="AlphaFoldDB" id="D7W9D8"/>
<evidence type="ECO:0000313" key="6">
    <source>
        <dbReference type="Proteomes" id="UP000004208"/>
    </source>
</evidence>
<sequence>MDRMMVEPLKDSLGSFRDRLTSTVKELWPRRNHAVRVPIYAVQILADLTPVVRMAGLRRLPDNFATGIIGAEAATWLAISPSLLPHPWWVTAANVAGCQAAGHTVGVGLANFVANASESVGWQAPRRFRQRTAVPVQLVMGAATVIAYATAAYRRPEHESLVENETKLGPLQTLAGIGVGSIGYGVLLLIGEGIQVTVDRLNKEFGRVLPSAASWPLAITALGAAGLLLTDKVVVRAVLSKAYQNADELNREFLPGATKPREKERSGSPASLERWKYLGRQGRAVVAGGPRSADLKKVLGGEVKEPIRIFIGLKDRSPEEQAKMVLREMDRTDAWSRKSIAVMSSAGTGWINDFHTSGFEFLNRGDSAIVAIQYSFMPSAYSYASDREVPVRSAKILIGAVKERIDAMPEDERPKLYLGGESLGAYGLADAFENLEEFRANVDGGVFTGAPGFTKTHAQLTQNRDEGSPQRVPVVDGGRSVRFTAHPDHLEKTFDGSEYDNEWEFPRAVFAQHASDPIVWWDLTLLFRAPDWLKEPGSRGERAPEAMHVDTLQNMRWVPFITWWQIGVDQLTSQDPPGGHGHQYHDETVAYWNAVLDAGFSDEELAAISEWIHKDSTRIRATSASAAKESARQAAESARQAFTDVSGAPS</sequence>
<evidence type="ECO:0000259" key="3">
    <source>
        <dbReference type="Pfam" id="PF10081"/>
    </source>
</evidence>
<evidence type="ECO:0000313" key="5">
    <source>
        <dbReference type="EMBL" id="EFK55418.1"/>
    </source>
</evidence>
<dbReference type="Pfam" id="PF15420">
    <property type="entry name" value="Abhydrolase_9_N"/>
    <property type="match status" value="1"/>
</dbReference>
<dbReference type="Pfam" id="PF10081">
    <property type="entry name" value="Abhydrolase_9"/>
    <property type="match status" value="1"/>
</dbReference>
<name>D7W9D8_9CORY</name>
<evidence type="ECO:0000259" key="4">
    <source>
        <dbReference type="Pfam" id="PF15420"/>
    </source>
</evidence>
<feature type="transmembrane region" description="Helical" evidence="2">
    <location>
        <begin position="133"/>
        <end position="153"/>
    </location>
</feature>
<proteinExistence type="predicted"/>
<dbReference type="STRING" id="585529.HMPREF0291_10676"/>